<dbReference type="InterPro" id="IPR003373">
    <property type="entry name" value="Fe2_transport_prot-B"/>
</dbReference>
<evidence type="ECO:0000256" key="5">
    <source>
        <dbReference type="ARBA" id="ARBA00022519"/>
    </source>
</evidence>
<dbReference type="AlphaFoldDB" id="A0A075X019"/>
<keyword evidence="9 16" id="KW-0408">Iron</keyword>
<feature type="binding site" evidence="14">
    <location>
        <begin position="35"/>
        <end position="39"/>
    </location>
    <ligand>
        <name>GTP</name>
        <dbReference type="ChEBI" id="CHEBI:37565"/>
        <label>2</label>
    </ligand>
</feature>
<comment type="caution">
    <text evidence="16">Lacks conserved residue(s) required for the propagation of feature annotation.</text>
</comment>
<keyword evidence="2 16" id="KW-0813">Transport</keyword>
<evidence type="ECO:0000256" key="6">
    <source>
        <dbReference type="ARBA" id="ARBA00022692"/>
    </source>
</evidence>
<sequence>MKEIKIAVVGNPNTGKSSLINAIAKANLQVGNWPGVTVEKKQAKLSYKNYILHFIDLPGTYSLTPYTVDETITRDFLFLEDYDVILCVVDTTNLERNLYFVVQLIELEKPMVIALNMFDEAKKLGYKVDIELLQEILKVKAIPTVAVKEQGVEEIKEALIEVFERAIVPTKLPYGEELEDLIKTILYRIKAVKPDLERVSLAVVFKLLEGEEDLLKKLGIELDRREIENILKHIKTVHEVEFSDYLLDVRYGLATGIAKMVLQRPEIRRETFTEKIDKIVLNRILGIPLFLLVMWLSFKVAFDVANPYIDFLDKAINEVFRKWIEAGLSSAGITDWLISLMVDGIWVGVGTVLSFIPIIGMIMFMITFLEATGYMARAAFLMDRIMRYFGLQGKAFIPLLMGFGCNVSSVYACRTLEQEHERKLTMFIVPFMSCGARLPVYALFVAAFFATHSAAVLLFIYLLGIAVALSLAVILHKTYFKGVSGPFIMELPPYRIPTLKNLAIHTWLKLKHFVVKAGTLVLAFNVLIWMALNLPWKPEKPEDSILGKTGHLIAPIFKPLGFGDWASSASLLAGFPAKEVIVSTMAQIYGGDVEDNPQEELSFKEDLKELILLFAEKTKEVGVNLISTFRIVTLTAEVSEEGTGILSELQNRFTPASALSFMVFVLLYFPCMVYAATVRIEAGSFKFVCQIILVTFIVAWIVSFVVYHLARLIL</sequence>
<dbReference type="Pfam" id="PF07664">
    <property type="entry name" value="FeoB_C"/>
    <property type="match status" value="1"/>
</dbReference>
<dbReference type="CDD" id="cd01879">
    <property type="entry name" value="FeoB"/>
    <property type="match status" value="1"/>
</dbReference>
<name>A0A075X019_9BACT</name>
<keyword evidence="12 16" id="KW-0472">Membrane</keyword>
<dbReference type="InterPro" id="IPR011640">
    <property type="entry name" value="Fe2_transport_prot_B_C"/>
</dbReference>
<dbReference type="Pfam" id="PF02421">
    <property type="entry name" value="FeoB_N"/>
    <property type="match status" value="1"/>
</dbReference>
<dbReference type="InterPro" id="IPR027417">
    <property type="entry name" value="P-loop_NTPase"/>
</dbReference>
<evidence type="ECO:0000313" key="19">
    <source>
        <dbReference type="Proteomes" id="UP000028481"/>
    </source>
</evidence>
<evidence type="ECO:0000256" key="11">
    <source>
        <dbReference type="ARBA" id="ARBA00023134"/>
    </source>
</evidence>
<dbReference type="Pfam" id="PF07670">
    <property type="entry name" value="Gate"/>
    <property type="match status" value="2"/>
</dbReference>
<keyword evidence="19" id="KW-1185">Reference proteome</keyword>
<evidence type="ECO:0000256" key="3">
    <source>
        <dbReference type="ARBA" id="ARBA00022475"/>
    </source>
</evidence>
<keyword evidence="10" id="KW-0406">Ion transport</keyword>
<evidence type="ECO:0000256" key="4">
    <source>
        <dbReference type="ARBA" id="ARBA00022496"/>
    </source>
</evidence>
<dbReference type="NCBIfam" id="TIGR00231">
    <property type="entry name" value="small_GTP"/>
    <property type="match status" value="1"/>
</dbReference>
<dbReference type="PaxDb" id="289377-HL41_06025"/>
<dbReference type="SUPFAM" id="SSF52540">
    <property type="entry name" value="P-loop containing nucleoside triphosphate hydrolases"/>
    <property type="match status" value="1"/>
</dbReference>
<dbReference type="GO" id="GO:0015093">
    <property type="term" value="F:ferrous iron transmembrane transporter activity"/>
    <property type="evidence" value="ECO:0007669"/>
    <property type="project" value="UniProtKB-UniRule"/>
</dbReference>
<proteinExistence type="inferred from homology"/>
<feature type="transmembrane region" description="Helical" evidence="16">
    <location>
        <begin position="345"/>
        <end position="369"/>
    </location>
</feature>
<feature type="transmembrane region" description="Helical" evidence="16">
    <location>
        <begin position="513"/>
        <end position="532"/>
    </location>
</feature>
<dbReference type="InterPro" id="IPR005225">
    <property type="entry name" value="Small_GTP-bd"/>
</dbReference>
<feature type="transmembrane region" description="Helical" evidence="16">
    <location>
        <begin position="687"/>
        <end position="710"/>
    </location>
</feature>
<dbReference type="GO" id="GO:0005525">
    <property type="term" value="F:GTP binding"/>
    <property type="evidence" value="ECO:0007669"/>
    <property type="project" value="UniProtKB-KW"/>
</dbReference>
<evidence type="ECO:0000256" key="13">
    <source>
        <dbReference type="NCBIfam" id="TIGR00437"/>
    </source>
</evidence>
<keyword evidence="6 16" id="KW-0812">Transmembrane</keyword>
<gene>
    <name evidence="18" type="ORF">HL41_06025</name>
</gene>
<evidence type="ECO:0000256" key="15">
    <source>
        <dbReference type="PIRSR" id="PIRSR603373-2"/>
    </source>
</evidence>
<keyword evidence="4 16" id="KW-0410">Iron transport</keyword>
<comment type="similarity">
    <text evidence="16">Belongs to the TRAFAC class TrmE-Era-EngA-EngB-Septin-like GTPase superfamily. FeoB GTPase (TC 9.A.8) family.</text>
</comment>
<feature type="domain" description="FeoB-type G" evidence="17">
    <location>
        <begin position="3"/>
        <end position="165"/>
    </location>
</feature>
<evidence type="ECO:0000313" key="18">
    <source>
        <dbReference type="EMBL" id="AIH04322.1"/>
    </source>
</evidence>
<keyword evidence="15" id="KW-0479">Metal-binding</keyword>
<dbReference type="RefSeq" id="WP_038060167.1">
    <property type="nucleotide sequence ID" value="NZ_CP008796.1"/>
</dbReference>
<dbReference type="eggNOG" id="COG0370">
    <property type="taxonomic scope" value="Bacteria"/>
</dbReference>
<dbReference type="EMBL" id="CP008796">
    <property type="protein sequence ID" value="AIH04322.1"/>
    <property type="molecule type" value="Genomic_DNA"/>
</dbReference>
<dbReference type="InterPro" id="IPR050860">
    <property type="entry name" value="FeoB_GTPase"/>
</dbReference>
<dbReference type="PANTHER" id="PTHR43185">
    <property type="entry name" value="FERROUS IRON TRANSPORT PROTEIN B"/>
    <property type="match status" value="1"/>
</dbReference>
<dbReference type="Proteomes" id="UP000028481">
    <property type="component" value="Chromosome"/>
</dbReference>
<keyword evidence="15" id="KW-0460">Magnesium</keyword>
<feature type="transmembrane region" description="Helical" evidence="16">
    <location>
        <begin position="656"/>
        <end position="675"/>
    </location>
</feature>
<keyword evidence="11 14" id="KW-0342">GTP-binding</keyword>
<evidence type="ECO:0000259" key="17">
    <source>
        <dbReference type="PROSITE" id="PS51711"/>
    </source>
</evidence>
<dbReference type="NCBIfam" id="TIGR00437">
    <property type="entry name" value="feoB"/>
    <property type="match status" value="1"/>
</dbReference>
<dbReference type="Gene3D" id="1.10.287.1770">
    <property type="match status" value="1"/>
</dbReference>
<dbReference type="HOGENOM" id="CLU_013350_3_0_0"/>
<feature type="transmembrane region" description="Helical" evidence="16">
    <location>
        <begin position="455"/>
        <end position="475"/>
    </location>
</feature>
<dbReference type="GO" id="GO:0005886">
    <property type="term" value="C:plasma membrane"/>
    <property type="evidence" value="ECO:0007669"/>
    <property type="project" value="UniProtKB-SubCell"/>
</dbReference>
<evidence type="ECO:0000256" key="2">
    <source>
        <dbReference type="ARBA" id="ARBA00022448"/>
    </source>
</evidence>
<organism evidence="18 19">
    <name type="scientific">Thermodesulfobacterium commune DSM 2178</name>
    <dbReference type="NCBI Taxonomy" id="289377"/>
    <lineage>
        <taxon>Bacteria</taxon>
        <taxon>Pseudomonadati</taxon>
        <taxon>Thermodesulfobacteriota</taxon>
        <taxon>Thermodesulfobacteria</taxon>
        <taxon>Thermodesulfobacteriales</taxon>
        <taxon>Thermodesulfobacteriaceae</taxon>
        <taxon>Thermodesulfobacterium</taxon>
    </lineage>
</organism>
<feature type="binding site" evidence="14">
    <location>
        <begin position="116"/>
        <end position="119"/>
    </location>
    <ligand>
        <name>GTP</name>
        <dbReference type="ChEBI" id="CHEBI:37565"/>
        <label>4</label>
    </ligand>
</feature>
<evidence type="ECO:0000256" key="12">
    <source>
        <dbReference type="ARBA" id="ARBA00023136"/>
    </source>
</evidence>
<comment type="subcellular location">
    <subcellularLocation>
        <location evidence="1 16">Cell inner membrane</location>
        <topology evidence="1 16">Multi-pass membrane protein</topology>
    </subcellularLocation>
</comment>
<feature type="binding site" evidence="14">
    <location>
        <begin position="56"/>
        <end position="59"/>
    </location>
    <ligand>
        <name>GTP</name>
        <dbReference type="ChEBI" id="CHEBI:37565"/>
        <label>3</label>
    </ligand>
</feature>
<evidence type="ECO:0000256" key="16">
    <source>
        <dbReference type="RuleBase" id="RU362098"/>
    </source>
</evidence>
<evidence type="ECO:0000256" key="9">
    <source>
        <dbReference type="ARBA" id="ARBA00023004"/>
    </source>
</evidence>
<protein>
    <recommendedName>
        <fullName evidence="13 16">Ferrous iron transport protein B</fullName>
    </recommendedName>
</protein>
<comment type="function">
    <text evidence="16">Probable transporter of a GTP-driven Fe(2+) uptake system.</text>
</comment>
<feature type="binding site" evidence="15">
    <location>
        <position position="22"/>
    </location>
    <ligand>
        <name>Mg(2+)</name>
        <dbReference type="ChEBI" id="CHEBI:18420"/>
        <label>1</label>
    </ligand>
</feature>
<keyword evidence="3" id="KW-1003">Cell membrane</keyword>
<feature type="transmembrane region" description="Helical" evidence="16">
    <location>
        <begin position="424"/>
        <end position="449"/>
    </location>
</feature>
<dbReference type="PANTHER" id="PTHR43185:SF1">
    <property type="entry name" value="FE(2+) TRANSPORTER FEOB"/>
    <property type="match status" value="1"/>
</dbReference>
<evidence type="ECO:0000256" key="1">
    <source>
        <dbReference type="ARBA" id="ARBA00004429"/>
    </source>
</evidence>
<dbReference type="KEGG" id="tcm:HL41_06025"/>
<keyword evidence="7 14" id="KW-0547">Nucleotide-binding</keyword>
<dbReference type="InterPro" id="IPR030389">
    <property type="entry name" value="G_FEOB_dom"/>
</dbReference>
<dbReference type="PROSITE" id="PS51711">
    <property type="entry name" value="G_FEOB"/>
    <property type="match status" value="1"/>
</dbReference>
<keyword evidence="8 16" id="KW-1133">Transmembrane helix</keyword>
<dbReference type="Gene3D" id="3.40.50.300">
    <property type="entry name" value="P-loop containing nucleotide triphosphate hydrolases"/>
    <property type="match status" value="1"/>
</dbReference>
<dbReference type="Pfam" id="PF17910">
    <property type="entry name" value="FeoB_Cyto"/>
    <property type="match status" value="1"/>
</dbReference>
<dbReference type="FunFam" id="3.40.50.300:FF:000426">
    <property type="entry name" value="Ferrous iron transport protein B"/>
    <property type="match status" value="1"/>
</dbReference>
<evidence type="ECO:0000256" key="7">
    <source>
        <dbReference type="ARBA" id="ARBA00022741"/>
    </source>
</evidence>
<accession>A0A075X019</accession>
<evidence type="ECO:0000256" key="8">
    <source>
        <dbReference type="ARBA" id="ARBA00022989"/>
    </source>
</evidence>
<dbReference type="OrthoDB" id="9809127at2"/>
<evidence type="ECO:0000256" key="14">
    <source>
        <dbReference type="PIRSR" id="PIRSR603373-1"/>
    </source>
</evidence>
<dbReference type="InterPro" id="IPR011642">
    <property type="entry name" value="Gate_dom"/>
</dbReference>
<dbReference type="GO" id="GO:0046872">
    <property type="term" value="F:metal ion binding"/>
    <property type="evidence" value="ECO:0007669"/>
    <property type="project" value="UniProtKB-KW"/>
</dbReference>
<reference evidence="18 19" key="1">
    <citation type="journal article" date="2015" name="Genome Announc.">
        <title>Genome Sequence of a Sulfate-Reducing Thermophilic Bacterium, Thermodesulfobacterium commune DSM 2178T (Phylum Thermodesulfobacteria).</title>
        <authorList>
            <person name="Bhatnagar S."/>
            <person name="Badger J.H."/>
            <person name="Madupu R."/>
            <person name="Khouri H.M."/>
            <person name="O'Connor E.M."/>
            <person name="Robb F.T."/>
            <person name="Ward N.L."/>
            <person name="Eisen J.A."/>
        </authorList>
    </citation>
    <scope>NUCLEOTIDE SEQUENCE [LARGE SCALE GENOMIC DNA]</scope>
    <source>
        <strain evidence="18 19">DSM 2178</strain>
    </source>
</reference>
<feature type="binding site" evidence="14">
    <location>
        <begin position="10"/>
        <end position="17"/>
    </location>
    <ligand>
        <name>GTP</name>
        <dbReference type="ChEBI" id="CHEBI:37565"/>
        <label>1</label>
    </ligand>
</feature>
<keyword evidence="5" id="KW-0997">Cell inner membrane</keyword>
<feature type="binding site" evidence="15">
    <location>
        <position position="21"/>
    </location>
    <ligand>
        <name>Mg(2+)</name>
        <dbReference type="ChEBI" id="CHEBI:18420"/>
        <label>2</label>
    </ligand>
</feature>
<feature type="transmembrane region" description="Helical" evidence="16">
    <location>
        <begin position="279"/>
        <end position="298"/>
    </location>
</feature>
<evidence type="ECO:0000256" key="10">
    <source>
        <dbReference type="ARBA" id="ARBA00023065"/>
    </source>
</evidence>
<dbReference type="InterPro" id="IPR041069">
    <property type="entry name" value="FeoB_Cyto"/>
</dbReference>
<dbReference type="STRING" id="289377.HL41_06025"/>